<accession>A0A835QYF3</accession>
<organism evidence="5 6">
    <name type="scientific">Vanilla planifolia</name>
    <name type="common">Vanilla</name>
    <dbReference type="NCBI Taxonomy" id="51239"/>
    <lineage>
        <taxon>Eukaryota</taxon>
        <taxon>Viridiplantae</taxon>
        <taxon>Streptophyta</taxon>
        <taxon>Embryophyta</taxon>
        <taxon>Tracheophyta</taxon>
        <taxon>Spermatophyta</taxon>
        <taxon>Magnoliopsida</taxon>
        <taxon>Liliopsida</taxon>
        <taxon>Asparagales</taxon>
        <taxon>Orchidaceae</taxon>
        <taxon>Vanilloideae</taxon>
        <taxon>Vanilleae</taxon>
        <taxon>Vanilla</taxon>
    </lineage>
</organism>
<comment type="caution">
    <text evidence="5">The sequence shown here is derived from an EMBL/GenBank/DDBJ whole genome shotgun (WGS) entry which is preliminary data.</text>
</comment>
<protein>
    <recommendedName>
        <fullName evidence="4">Fatty acid desaturase N-terminal domain-containing protein</fullName>
    </recommendedName>
</protein>
<sequence length="103" mass="11964">MGRKNFDPGCRRRSGLRRSAQPYQKHCWVKDTWRSMSYVMRDVAVVFGLAAAAAHINSRVCGRCWVAQGTMFWAFTVLGHDWHDDAHLRLLIRCYSFCEVLLD</sequence>
<evidence type="ECO:0000313" key="5">
    <source>
        <dbReference type="EMBL" id="KAG0478619.1"/>
    </source>
</evidence>
<feature type="domain" description="Fatty acid desaturase N-terminal" evidence="4">
    <location>
        <begin position="4"/>
        <end position="51"/>
    </location>
</feature>
<dbReference type="OrthoDB" id="1461976at2759"/>
<reference evidence="5 6" key="1">
    <citation type="journal article" date="2020" name="Nat. Food">
        <title>A phased Vanilla planifolia genome enables genetic improvement of flavour and production.</title>
        <authorList>
            <person name="Hasing T."/>
            <person name="Tang H."/>
            <person name="Brym M."/>
            <person name="Khazi F."/>
            <person name="Huang T."/>
            <person name="Chambers A.H."/>
        </authorList>
    </citation>
    <scope>NUCLEOTIDE SEQUENCE [LARGE SCALE GENOMIC DNA]</scope>
    <source>
        <tissue evidence="5">Leaf</tissue>
    </source>
</reference>
<dbReference type="InterPro" id="IPR012171">
    <property type="entry name" value="Fatty_acid_desaturase"/>
</dbReference>
<evidence type="ECO:0000256" key="2">
    <source>
        <dbReference type="ARBA" id="ARBA00009295"/>
    </source>
</evidence>
<evidence type="ECO:0000256" key="1">
    <source>
        <dbReference type="ARBA" id="ARBA00004370"/>
    </source>
</evidence>
<dbReference type="PANTHER" id="PTHR32100">
    <property type="entry name" value="OMEGA-6 FATTY ACID DESATURASE, CHLOROPLASTIC"/>
    <property type="match status" value="1"/>
</dbReference>
<gene>
    <name evidence="5" type="ORF">HPP92_013338</name>
</gene>
<dbReference type="Proteomes" id="UP000639772">
    <property type="component" value="Chromosome 6"/>
</dbReference>
<evidence type="ECO:0000259" key="4">
    <source>
        <dbReference type="Pfam" id="PF11960"/>
    </source>
</evidence>
<dbReference type="GO" id="GO:0016717">
    <property type="term" value="F:oxidoreductase activity, acting on paired donors, with oxidation of a pair of donors resulting in the reduction of molecular oxygen to two molecules of water"/>
    <property type="evidence" value="ECO:0007669"/>
    <property type="project" value="InterPro"/>
</dbReference>
<comment type="subcellular location">
    <subcellularLocation>
        <location evidence="1">Membrane</location>
    </subcellularLocation>
</comment>
<dbReference type="AlphaFoldDB" id="A0A835QYF3"/>
<dbReference type="EMBL" id="JADCNM010000006">
    <property type="protein sequence ID" value="KAG0478619.1"/>
    <property type="molecule type" value="Genomic_DNA"/>
</dbReference>
<comment type="similarity">
    <text evidence="2">Belongs to the fatty acid desaturase type 1 family.</text>
</comment>
<keyword evidence="3" id="KW-0560">Oxidoreductase</keyword>
<dbReference type="InterPro" id="IPR021863">
    <property type="entry name" value="FAS_N"/>
</dbReference>
<evidence type="ECO:0000313" key="6">
    <source>
        <dbReference type="Proteomes" id="UP000639772"/>
    </source>
</evidence>
<dbReference type="Pfam" id="PF11960">
    <property type="entry name" value="DUF3474"/>
    <property type="match status" value="1"/>
</dbReference>
<dbReference type="GO" id="GO:0016020">
    <property type="term" value="C:membrane"/>
    <property type="evidence" value="ECO:0007669"/>
    <property type="project" value="UniProtKB-SubCell"/>
</dbReference>
<name>A0A835QYF3_VANPL</name>
<evidence type="ECO:0000256" key="3">
    <source>
        <dbReference type="ARBA" id="ARBA00023002"/>
    </source>
</evidence>
<proteinExistence type="inferred from homology"/>